<keyword evidence="2" id="KW-1185">Reference proteome</keyword>
<proteinExistence type="predicted"/>
<evidence type="ECO:0000313" key="1">
    <source>
        <dbReference type="EMBL" id="GII78822.1"/>
    </source>
</evidence>
<gene>
    <name evidence="1" type="ORF">Sru01_38040</name>
</gene>
<comment type="caution">
    <text evidence="1">The sequence shown here is derived from an EMBL/GenBank/DDBJ whole genome shotgun (WGS) entry which is preliminary data.</text>
</comment>
<dbReference type="RefSeq" id="WP_203988161.1">
    <property type="nucleotide sequence ID" value="NZ_BOOU01000053.1"/>
</dbReference>
<reference evidence="1" key="1">
    <citation type="submission" date="2021-01" db="EMBL/GenBank/DDBJ databases">
        <title>Whole genome shotgun sequence of Sphaerisporangium rufum NBRC 109079.</title>
        <authorList>
            <person name="Komaki H."/>
            <person name="Tamura T."/>
        </authorList>
    </citation>
    <scope>NUCLEOTIDE SEQUENCE</scope>
    <source>
        <strain evidence="1">NBRC 109079</strain>
    </source>
</reference>
<name>A0A919V1P0_9ACTN</name>
<evidence type="ECO:0000313" key="2">
    <source>
        <dbReference type="Proteomes" id="UP000655287"/>
    </source>
</evidence>
<dbReference type="EMBL" id="BOOU01000053">
    <property type="protein sequence ID" value="GII78822.1"/>
    <property type="molecule type" value="Genomic_DNA"/>
</dbReference>
<accession>A0A919V1P0</accession>
<organism evidence="1 2">
    <name type="scientific">Sphaerisporangium rufum</name>
    <dbReference type="NCBI Taxonomy" id="1381558"/>
    <lineage>
        <taxon>Bacteria</taxon>
        <taxon>Bacillati</taxon>
        <taxon>Actinomycetota</taxon>
        <taxon>Actinomycetes</taxon>
        <taxon>Streptosporangiales</taxon>
        <taxon>Streptosporangiaceae</taxon>
        <taxon>Sphaerisporangium</taxon>
    </lineage>
</organism>
<dbReference type="AlphaFoldDB" id="A0A919V1P0"/>
<protein>
    <submittedName>
        <fullName evidence="1">Uncharacterized protein</fullName>
    </submittedName>
</protein>
<sequence>MTTAPRIDNLDLATSARRLADDAPTGSLAHAAATSVAITCATTRDVAEARAALDGVTPADVRQAALDIFRRLSAQAR</sequence>
<dbReference type="Proteomes" id="UP000655287">
    <property type="component" value="Unassembled WGS sequence"/>
</dbReference>